<comment type="caution">
    <text evidence="1">The sequence shown here is derived from an EMBL/GenBank/DDBJ whole genome shotgun (WGS) entry which is preliminary data.</text>
</comment>
<accession>A0A7J7XPW7</accession>
<evidence type="ECO:0000313" key="2">
    <source>
        <dbReference type="Proteomes" id="UP000585614"/>
    </source>
</evidence>
<gene>
    <name evidence="1" type="ORF">mRhiFer1_010191</name>
</gene>
<dbReference type="EMBL" id="JACAGC010000008">
    <property type="protein sequence ID" value="KAF6351695.1"/>
    <property type="molecule type" value="Genomic_DNA"/>
</dbReference>
<reference evidence="1 2" key="1">
    <citation type="journal article" date="2020" name="Nature">
        <title>Six reference-quality genomes reveal evolution of bat adaptations.</title>
        <authorList>
            <person name="Jebb D."/>
            <person name="Huang Z."/>
            <person name="Pippel M."/>
            <person name="Hughes G.M."/>
            <person name="Lavrichenko K."/>
            <person name="Devanna P."/>
            <person name="Winkler S."/>
            <person name="Jermiin L.S."/>
            <person name="Skirmuntt E.C."/>
            <person name="Katzourakis A."/>
            <person name="Burkitt-Gray L."/>
            <person name="Ray D.A."/>
            <person name="Sullivan K.A.M."/>
            <person name="Roscito J.G."/>
            <person name="Kirilenko B.M."/>
            <person name="Davalos L.M."/>
            <person name="Corthals A.P."/>
            <person name="Power M.L."/>
            <person name="Jones G."/>
            <person name="Ransome R.D."/>
            <person name="Dechmann D.K.N."/>
            <person name="Locatelli A.G."/>
            <person name="Puechmaille S.J."/>
            <person name="Fedrigo O."/>
            <person name="Jarvis E.D."/>
            <person name="Hiller M."/>
            <person name="Vernes S.C."/>
            <person name="Myers E.W."/>
            <person name="Teeling E.C."/>
        </authorList>
    </citation>
    <scope>NUCLEOTIDE SEQUENCE [LARGE SCALE GENOMIC DNA]</scope>
    <source>
        <strain evidence="1">MRhiFer1</strain>
        <tissue evidence="1">Lung</tissue>
    </source>
</reference>
<dbReference type="AlphaFoldDB" id="A0A7J7XPW7"/>
<dbReference type="Proteomes" id="UP000585614">
    <property type="component" value="Unassembled WGS sequence"/>
</dbReference>
<organism evidence="1 2">
    <name type="scientific">Rhinolophus ferrumequinum</name>
    <name type="common">Greater horseshoe bat</name>
    <dbReference type="NCBI Taxonomy" id="59479"/>
    <lineage>
        <taxon>Eukaryota</taxon>
        <taxon>Metazoa</taxon>
        <taxon>Chordata</taxon>
        <taxon>Craniata</taxon>
        <taxon>Vertebrata</taxon>
        <taxon>Euteleostomi</taxon>
        <taxon>Mammalia</taxon>
        <taxon>Eutheria</taxon>
        <taxon>Laurasiatheria</taxon>
        <taxon>Chiroptera</taxon>
        <taxon>Yinpterochiroptera</taxon>
        <taxon>Rhinolophoidea</taxon>
        <taxon>Rhinolophidae</taxon>
        <taxon>Rhinolophinae</taxon>
        <taxon>Rhinolophus</taxon>
    </lineage>
</organism>
<evidence type="ECO:0000313" key="1">
    <source>
        <dbReference type="EMBL" id="KAF6351695.1"/>
    </source>
</evidence>
<proteinExistence type="predicted"/>
<sequence>MLVHLGPLIPFLLSNSRLLPQLGQAKDTGNPRRHPIPIVTYLQEKSAALMHTLNSFAPSFFHRTLTLNEPYHSHPPFILELPNTIGEMCITACSLLRSPNHQAQPSSQHHPAILLNLSELFFHSGQLSNLHQFSQTPNLAYPNSLKVDSFLSQRKRES</sequence>
<protein>
    <submittedName>
        <fullName evidence="1">Uncharacterized protein</fullName>
    </submittedName>
</protein>
<name>A0A7J7XPW7_RHIFE</name>